<keyword evidence="2" id="KW-0963">Cytoplasm</keyword>
<accession>A0A5B8MGA6</accession>
<evidence type="ECO:0000313" key="10">
    <source>
        <dbReference type="EMBL" id="QDZ19486.1"/>
    </source>
</evidence>
<reference evidence="9" key="2">
    <citation type="submission" date="2021-01" db="EMBL/GenBank/DDBJ databases">
        <authorList>
            <person name="Corre E."/>
            <person name="Pelletier E."/>
            <person name="Niang G."/>
            <person name="Scheremetjew M."/>
            <person name="Finn R."/>
            <person name="Kale V."/>
            <person name="Holt S."/>
            <person name="Cochrane G."/>
            <person name="Meng A."/>
            <person name="Brown T."/>
            <person name="Cohen L."/>
        </authorList>
    </citation>
    <scope>NUCLEOTIDE SEQUENCE</scope>
    <source>
        <strain evidence="9">CCMP1205</strain>
    </source>
</reference>
<dbReference type="Pfam" id="PF18101">
    <property type="entry name" value="Pan3_CK"/>
    <property type="match status" value="1"/>
</dbReference>
<dbReference type="GO" id="GO:0005524">
    <property type="term" value="F:ATP binding"/>
    <property type="evidence" value="ECO:0007669"/>
    <property type="project" value="UniProtKB-KW"/>
</dbReference>
<dbReference type="GO" id="GO:0006397">
    <property type="term" value="P:mRNA processing"/>
    <property type="evidence" value="ECO:0007669"/>
    <property type="project" value="UniProtKB-KW"/>
</dbReference>
<feature type="region of interest" description="Disordered" evidence="7">
    <location>
        <begin position="85"/>
        <end position="110"/>
    </location>
</feature>
<feature type="compositionally biased region" description="Low complexity" evidence="7">
    <location>
        <begin position="18"/>
        <end position="27"/>
    </location>
</feature>
<feature type="domain" description="Protein kinase" evidence="8">
    <location>
        <begin position="203"/>
        <end position="524"/>
    </location>
</feature>
<dbReference type="GO" id="GO:0004672">
    <property type="term" value="F:protein kinase activity"/>
    <property type="evidence" value="ECO:0007669"/>
    <property type="project" value="InterPro"/>
</dbReference>
<dbReference type="EMBL" id="HBHL01004173">
    <property type="protein sequence ID" value="CAD9713799.1"/>
    <property type="molecule type" value="Transcribed_RNA"/>
</dbReference>
<evidence type="ECO:0000256" key="6">
    <source>
        <dbReference type="ARBA" id="ARBA00023054"/>
    </source>
</evidence>
<dbReference type="AlphaFoldDB" id="A0A5B8MGA6"/>
<dbReference type="PROSITE" id="PS50011">
    <property type="entry name" value="PROTEIN_KINASE_DOM"/>
    <property type="match status" value="1"/>
</dbReference>
<comment type="subcellular location">
    <subcellularLocation>
        <location evidence="1">Cytoplasm</location>
    </subcellularLocation>
</comment>
<dbReference type="GO" id="GO:0000289">
    <property type="term" value="P:nuclear-transcribed mRNA poly(A) tail shortening"/>
    <property type="evidence" value="ECO:0007669"/>
    <property type="project" value="InterPro"/>
</dbReference>
<dbReference type="Gene3D" id="1.20.5.5160">
    <property type="match status" value="1"/>
</dbReference>
<dbReference type="FunFam" id="1.10.287.3700:FF:000001">
    <property type="entry name" value="PAN2-PAN3 deadenylation complex subunit PAN3"/>
    <property type="match status" value="1"/>
</dbReference>
<dbReference type="GO" id="GO:0031251">
    <property type="term" value="C:PAN complex"/>
    <property type="evidence" value="ECO:0007669"/>
    <property type="project" value="InterPro"/>
</dbReference>
<evidence type="ECO:0000256" key="5">
    <source>
        <dbReference type="ARBA" id="ARBA00022840"/>
    </source>
</evidence>
<gene>
    <name evidence="10" type="ORF">A3770_03p20040</name>
    <name evidence="9" type="ORF">CPRI1469_LOCUS2651</name>
</gene>
<evidence type="ECO:0000256" key="1">
    <source>
        <dbReference type="ARBA" id="ARBA00004496"/>
    </source>
</evidence>
<evidence type="ECO:0000259" key="8">
    <source>
        <dbReference type="PROSITE" id="PS50011"/>
    </source>
</evidence>
<proteinExistence type="predicted"/>
<dbReference type="GO" id="GO:0000932">
    <property type="term" value="C:P-body"/>
    <property type="evidence" value="ECO:0007669"/>
    <property type="project" value="TreeGrafter"/>
</dbReference>
<dbReference type="STRING" id="1764295.A0A5B8MGA6"/>
<evidence type="ECO:0000256" key="3">
    <source>
        <dbReference type="ARBA" id="ARBA00022664"/>
    </source>
</evidence>
<keyword evidence="11" id="KW-1185">Reference proteome</keyword>
<keyword evidence="6" id="KW-0175">Coiled coil</keyword>
<organism evidence="10 11">
    <name type="scientific">Chloropicon primus</name>
    <dbReference type="NCBI Taxonomy" id="1764295"/>
    <lineage>
        <taxon>Eukaryota</taxon>
        <taxon>Viridiplantae</taxon>
        <taxon>Chlorophyta</taxon>
        <taxon>Chloropicophyceae</taxon>
        <taxon>Chloropicales</taxon>
        <taxon>Chloropicaceae</taxon>
        <taxon>Chloropicon</taxon>
    </lineage>
</organism>
<dbReference type="SUPFAM" id="SSF56112">
    <property type="entry name" value="Protein kinase-like (PK-like)"/>
    <property type="match status" value="1"/>
</dbReference>
<dbReference type="InterPro" id="IPR030844">
    <property type="entry name" value="PAN3"/>
</dbReference>
<sequence>MEDEKKLSASLHAQPFKPGASSSSAAGGSAGPPGTDAPVASSFKNINLNAKPFVPPGGSAPIPKPGAGALSASAASFKNVNAQPFIPGKKAEAPPLQTTQSGGPSDLPDLPDELTGLPDDVEDHEVYLPHDVGNQEEDMYLHNPNLYDEDEETYGIEAAIEKLTVSDETKPVQPGHSKVASQFMAEQLSQYLTKRQQLIYAHVPSTNQFGIPDYIHVYHSLLPLEDITRVRPSQALQVSTKVLKGVSSNDGYPYALWRLNENQVPANRQTFQQAKDVIKKWSVVASYPHIVGFRDAFLSNEYEGAAALYLVYDFHPKAATIEKVYIRTSSRTPVPEDVMWSFAVQLANLLMVVHSHGLALGPSLAPSKVLITNKIRVRANVVGLHNVLQKESRMNIQDQQAEDVWRVGQLLLLMACRTGGSGAGNNLELVNRHYSKQFAQLLQNLLTIQKGILPNGSYFAHLVGQHAFTELSNVNMLNDMLYENLYKELQNGRLMRLLVKLGMINERPDDSTSMQWADSGDRYLLKLFRDFVFHQKTEDGRPNLDFGHVVESLNKLDSGVREQMMLLSRDEKSVLVVSYKDMKQAIISAYDELNNRATTKPRQNW</sequence>
<dbReference type="Proteomes" id="UP000316726">
    <property type="component" value="Chromosome 3"/>
</dbReference>
<evidence type="ECO:0000313" key="11">
    <source>
        <dbReference type="Proteomes" id="UP000316726"/>
    </source>
</evidence>
<dbReference type="InterPro" id="IPR000719">
    <property type="entry name" value="Prot_kinase_dom"/>
</dbReference>
<dbReference type="InterPro" id="IPR041332">
    <property type="entry name" value="Pan3_CK"/>
</dbReference>
<dbReference type="EMBL" id="CP031036">
    <property type="protein sequence ID" value="QDZ19486.1"/>
    <property type="molecule type" value="Genomic_DNA"/>
</dbReference>
<dbReference type="PANTHER" id="PTHR12272:SF11">
    <property type="entry name" value="PAN2-PAN3 DEADENYLATION COMPLEX SUBUNIT PAN3"/>
    <property type="match status" value="1"/>
</dbReference>
<reference evidence="10 11" key="1">
    <citation type="submission" date="2018-07" db="EMBL/GenBank/DDBJ databases">
        <title>The complete nuclear genome of the prasinophyte Chloropicon primus (CCMP1205).</title>
        <authorList>
            <person name="Pombert J.-F."/>
            <person name="Otis C."/>
            <person name="Turmel M."/>
            <person name="Lemieux C."/>
        </authorList>
    </citation>
    <scope>NUCLEOTIDE SEQUENCE [LARGE SCALE GENOMIC DNA]</scope>
    <source>
        <strain evidence="10 11">CCMP1205</strain>
    </source>
</reference>
<dbReference type="Gene3D" id="1.10.287.3700">
    <property type="match status" value="1"/>
</dbReference>
<feature type="region of interest" description="Disordered" evidence="7">
    <location>
        <begin position="1"/>
        <end position="71"/>
    </location>
</feature>
<protein>
    <recommendedName>
        <fullName evidence="8">Protein kinase domain-containing protein</fullName>
    </recommendedName>
</protein>
<dbReference type="OrthoDB" id="204958at2759"/>
<evidence type="ECO:0000313" key="9">
    <source>
        <dbReference type="EMBL" id="CAD9713799.1"/>
    </source>
</evidence>
<keyword evidence="3" id="KW-0507">mRNA processing</keyword>
<evidence type="ECO:0000256" key="4">
    <source>
        <dbReference type="ARBA" id="ARBA00022741"/>
    </source>
</evidence>
<dbReference type="PANTHER" id="PTHR12272">
    <property type="entry name" value="DEADENYLATION COMPLEX SUBUNIT PAN3"/>
    <property type="match status" value="1"/>
</dbReference>
<evidence type="ECO:0000256" key="7">
    <source>
        <dbReference type="SAM" id="MobiDB-lite"/>
    </source>
</evidence>
<dbReference type="GO" id="GO:0008143">
    <property type="term" value="F:poly(A) binding"/>
    <property type="evidence" value="ECO:0007669"/>
    <property type="project" value="TreeGrafter"/>
</dbReference>
<keyword evidence="5" id="KW-0067">ATP-binding</keyword>
<dbReference type="InterPro" id="IPR011009">
    <property type="entry name" value="Kinase-like_dom_sf"/>
</dbReference>
<keyword evidence="4" id="KW-0547">Nucleotide-binding</keyword>
<evidence type="ECO:0000256" key="2">
    <source>
        <dbReference type="ARBA" id="ARBA00022490"/>
    </source>
</evidence>
<dbReference type="Gene3D" id="1.10.510.10">
    <property type="entry name" value="Transferase(Phosphotransferase) domain 1"/>
    <property type="match status" value="1"/>
</dbReference>
<name>A0A5B8MGA6_9CHLO</name>